<dbReference type="Proteomes" id="UP001292094">
    <property type="component" value="Unassembled WGS sequence"/>
</dbReference>
<sequence length="608" mass="69450">MLVLWVVMEAGLCVLMMPIVCRSQQQQQQHTRTIINSHHHHHHQHHNNFLPMATSEEHTHNNNNTITNNTNTRNNNNTQINNNRQQQQPQHHNNFLSLDTPEEHTNNNNNTNNTHNNNNKQQQHHNPSESELVNRVVGSLDKTLQYYENNYAVMNFDGILGAKVVEGQLNLVVAKYKKGFLSDIIDDILKEDIAKMASRAGHVVKLAIPDLTREYPDNMKRLRRLLQLSWDMGHSHHSIDIALLWSQHTRLLNQPHTLNEIESDHCMSELLEPMSGMMCSMTEGCQELMTRAGFDKYALTHQILYTVVAEMSGCGSRLERWLVRHKRSSSVEQLQAEMCSNLHLELVTLAAAMFTHNNLAFRDLFLEMEFVCGMLGYTEFLERDWLVSILGWQSASGCFPASRPHFTIGRKLLEEKRLPDGCLSHLTSVAASTLAVHLHYLLFPGRGGQRVSAPSQVLHPPRPDPPLGSFLLPIETGYNLVQPLYRGDVPSGINRVAEQEKSLEDKADIVMQHLEEKQTILKSKPYQQSFITPALRGKKATRPMLVIPDRAIPFSDYLASTELTRTPDHWFNPLVLVASSVVLVVVVMARYVHAKRRAHTLFRNRFRL</sequence>
<keyword evidence="2" id="KW-1133">Transmembrane helix</keyword>
<proteinExistence type="predicted"/>
<comment type="caution">
    <text evidence="4">The sequence shown here is derived from an EMBL/GenBank/DDBJ whole genome shotgun (WGS) entry which is preliminary data.</text>
</comment>
<dbReference type="GO" id="GO:0016020">
    <property type="term" value="C:membrane"/>
    <property type="evidence" value="ECO:0007669"/>
    <property type="project" value="TreeGrafter"/>
</dbReference>
<dbReference type="GO" id="GO:0005829">
    <property type="term" value="C:cytosol"/>
    <property type="evidence" value="ECO:0007669"/>
    <property type="project" value="TreeGrafter"/>
</dbReference>
<protein>
    <submittedName>
        <fullName evidence="4">Uncharacterized protein</fullName>
    </submittedName>
</protein>
<feature type="compositionally biased region" description="Low complexity" evidence="1">
    <location>
        <begin position="106"/>
        <end position="125"/>
    </location>
</feature>
<evidence type="ECO:0000256" key="1">
    <source>
        <dbReference type="SAM" id="MobiDB-lite"/>
    </source>
</evidence>
<feature type="compositionally biased region" description="Low complexity" evidence="1">
    <location>
        <begin position="61"/>
        <end position="94"/>
    </location>
</feature>
<dbReference type="Pfam" id="PF15882">
    <property type="entry name" value="DUF4735"/>
    <property type="match status" value="1"/>
</dbReference>
<dbReference type="AlphaFoldDB" id="A0AAE1QLN8"/>
<feature type="region of interest" description="Disordered" evidence="1">
    <location>
        <begin position="55"/>
        <end position="131"/>
    </location>
</feature>
<evidence type="ECO:0000313" key="5">
    <source>
        <dbReference type="Proteomes" id="UP001292094"/>
    </source>
</evidence>
<keyword evidence="2" id="KW-0812">Transmembrane</keyword>
<feature type="transmembrane region" description="Helical" evidence="2">
    <location>
        <begin position="570"/>
        <end position="592"/>
    </location>
</feature>
<evidence type="ECO:0000256" key="3">
    <source>
        <dbReference type="SAM" id="SignalP"/>
    </source>
</evidence>
<accession>A0AAE1QLN8</accession>
<keyword evidence="3" id="KW-0732">Signal</keyword>
<keyword evidence="5" id="KW-1185">Reference proteome</keyword>
<dbReference type="PANTHER" id="PTHR33539">
    <property type="entry name" value="UPF0764 PROTEIN C16ORF89"/>
    <property type="match status" value="1"/>
</dbReference>
<feature type="chain" id="PRO_5042183417" evidence="3">
    <location>
        <begin position="24"/>
        <end position="608"/>
    </location>
</feature>
<dbReference type="InterPro" id="IPR031751">
    <property type="entry name" value="DUF4735"/>
</dbReference>
<evidence type="ECO:0000313" key="4">
    <source>
        <dbReference type="EMBL" id="KAK4328980.1"/>
    </source>
</evidence>
<keyword evidence="2" id="KW-0472">Membrane</keyword>
<gene>
    <name evidence="4" type="ORF">Pmani_000648</name>
</gene>
<name>A0AAE1QLN8_9EUCA</name>
<feature type="signal peptide" evidence="3">
    <location>
        <begin position="1"/>
        <end position="23"/>
    </location>
</feature>
<reference evidence="4" key="1">
    <citation type="submission" date="2023-11" db="EMBL/GenBank/DDBJ databases">
        <title>Genome assemblies of two species of porcelain crab, Petrolisthes cinctipes and Petrolisthes manimaculis (Anomura: Porcellanidae).</title>
        <authorList>
            <person name="Angst P."/>
        </authorList>
    </citation>
    <scope>NUCLEOTIDE SEQUENCE</scope>
    <source>
        <strain evidence="4">PB745_02</strain>
        <tissue evidence="4">Gill</tissue>
    </source>
</reference>
<dbReference type="EMBL" id="JAWZYT010000046">
    <property type="protein sequence ID" value="KAK4328980.1"/>
    <property type="molecule type" value="Genomic_DNA"/>
</dbReference>
<organism evidence="4 5">
    <name type="scientific">Petrolisthes manimaculis</name>
    <dbReference type="NCBI Taxonomy" id="1843537"/>
    <lineage>
        <taxon>Eukaryota</taxon>
        <taxon>Metazoa</taxon>
        <taxon>Ecdysozoa</taxon>
        <taxon>Arthropoda</taxon>
        <taxon>Crustacea</taxon>
        <taxon>Multicrustacea</taxon>
        <taxon>Malacostraca</taxon>
        <taxon>Eumalacostraca</taxon>
        <taxon>Eucarida</taxon>
        <taxon>Decapoda</taxon>
        <taxon>Pleocyemata</taxon>
        <taxon>Anomura</taxon>
        <taxon>Galatheoidea</taxon>
        <taxon>Porcellanidae</taxon>
        <taxon>Petrolisthes</taxon>
    </lineage>
</organism>
<evidence type="ECO:0000256" key="2">
    <source>
        <dbReference type="SAM" id="Phobius"/>
    </source>
</evidence>
<dbReference type="PANTHER" id="PTHR33539:SF1">
    <property type="entry name" value="UPF0764 PROTEIN C16ORF89"/>
    <property type="match status" value="1"/>
</dbReference>